<comment type="caution">
    <text evidence="1">The sequence shown here is derived from an EMBL/GenBank/DDBJ whole genome shotgun (WGS) entry which is preliminary data.</text>
</comment>
<sequence length="126" mass="14944">MCARKEEPLQRAMWDKSVTRAALGEREKKKLTNFGVIGGKSLFFFEYLSKEMKEISIVNLQKKRYTHILYCMRSVNLPFLQFLDIKTLIFQSLKVTPMARFHFISTPAYVYDYTYALYFNELLFLA</sequence>
<accession>A0A8T2SLX1</accession>
<keyword evidence="2" id="KW-1185">Reference proteome</keyword>
<dbReference type="Proteomes" id="UP000825935">
    <property type="component" value="Chromosome 19"/>
</dbReference>
<evidence type="ECO:0000313" key="2">
    <source>
        <dbReference type="Proteomes" id="UP000825935"/>
    </source>
</evidence>
<reference evidence="1" key="1">
    <citation type="submission" date="2021-08" db="EMBL/GenBank/DDBJ databases">
        <title>WGS assembly of Ceratopteris richardii.</title>
        <authorList>
            <person name="Marchant D.B."/>
            <person name="Chen G."/>
            <person name="Jenkins J."/>
            <person name="Shu S."/>
            <person name="Leebens-Mack J."/>
            <person name="Grimwood J."/>
            <person name="Schmutz J."/>
            <person name="Soltis P."/>
            <person name="Soltis D."/>
            <person name="Chen Z.-H."/>
        </authorList>
    </citation>
    <scope>NUCLEOTIDE SEQUENCE</scope>
    <source>
        <strain evidence="1">Whitten #5841</strain>
        <tissue evidence="1">Leaf</tissue>
    </source>
</reference>
<proteinExistence type="predicted"/>
<gene>
    <name evidence="1" type="ORF">KP509_19G043500</name>
</gene>
<name>A0A8T2SLX1_CERRI</name>
<dbReference type="EMBL" id="CM035424">
    <property type="protein sequence ID" value="KAH7352412.1"/>
    <property type="molecule type" value="Genomic_DNA"/>
</dbReference>
<organism evidence="1 2">
    <name type="scientific">Ceratopteris richardii</name>
    <name type="common">Triangle waterfern</name>
    <dbReference type="NCBI Taxonomy" id="49495"/>
    <lineage>
        <taxon>Eukaryota</taxon>
        <taxon>Viridiplantae</taxon>
        <taxon>Streptophyta</taxon>
        <taxon>Embryophyta</taxon>
        <taxon>Tracheophyta</taxon>
        <taxon>Polypodiopsida</taxon>
        <taxon>Polypodiidae</taxon>
        <taxon>Polypodiales</taxon>
        <taxon>Pteridineae</taxon>
        <taxon>Pteridaceae</taxon>
        <taxon>Parkerioideae</taxon>
        <taxon>Ceratopteris</taxon>
    </lineage>
</organism>
<protein>
    <submittedName>
        <fullName evidence="1">Uncharacterized protein</fullName>
    </submittedName>
</protein>
<evidence type="ECO:0000313" key="1">
    <source>
        <dbReference type="EMBL" id="KAH7352412.1"/>
    </source>
</evidence>
<dbReference type="AlphaFoldDB" id="A0A8T2SLX1"/>